<dbReference type="AlphaFoldDB" id="A0A183BRG6"/>
<accession>A0A183BRG6</accession>
<protein>
    <submittedName>
        <fullName evidence="2">Uncharacterized protein</fullName>
    </submittedName>
</protein>
<dbReference type="Proteomes" id="UP000050741">
    <property type="component" value="Unassembled WGS sequence"/>
</dbReference>
<organism evidence="1 2">
    <name type="scientific">Globodera pallida</name>
    <name type="common">Potato cyst nematode worm</name>
    <name type="synonym">Heterodera pallida</name>
    <dbReference type="NCBI Taxonomy" id="36090"/>
    <lineage>
        <taxon>Eukaryota</taxon>
        <taxon>Metazoa</taxon>
        <taxon>Ecdysozoa</taxon>
        <taxon>Nematoda</taxon>
        <taxon>Chromadorea</taxon>
        <taxon>Rhabditida</taxon>
        <taxon>Tylenchina</taxon>
        <taxon>Tylenchomorpha</taxon>
        <taxon>Tylenchoidea</taxon>
        <taxon>Heteroderidae</taxon>
        <taxon>Heteroderinae</taxon>
        <taxon>Globodera</taxon>
    </lineage>
</organism>
<evidence type="ECO:0000313" key="2">
    <source>
        <dbReference type="WBParaSite" id="GPLIN_000320200"/>
    </source>
</evidence>
<evidence type="ECO:0000313" key="1">
    <source>
        <dbReference type="Proteomes" id="UP000050741"/>
    </source>
</evidence>
<reference evidence="2" key="2">
    <citation type="submission" date="2016-06" db="UniProtKB">
        <authorList>
            <consortium name="WormBaseParasite"/>
        </authorList>
    </citation>
    <scope>IDENTIFICATION</scope>
</reference>
<reference evidence="1" key="1">
    <citation type="submission" date="2014-05" db="EMBL/GenBank/DDBJ databases">
        <title>The genome and life-stage specific transcriptomes of Globodera pallida elucidate key aspects of plant parasitism by a cyst nematode.</title>
        <authorList>
            <person name="Cotton J.A."/>
            <person name="Lilley C.J."/>
            <person name="Jones L.M."/>
            <person name="Kikuchi T."/>
            <person name="Reid A.J."/>
            <person name="Thorpe P."/>
            <person name="Tsai I.J."/>
            <person name="Beasley H."/>
            <person name="Blok V."/>
            <person name="Cock P.J.A."/>
            <person name="Van den Akker S.E."/>
            <person name="Holroyd N."/>
            <person name="Hunt M."/>
            <person name="Mantelin S."/>
            <person name="Naghra H."/>
            <person name="Pain A."/>
            <person name="Palomares-Rius J.E."/>
            <person name="Zarowiecki M."/>
            <person name="Berriman M."/>
            <person name="Jones J.T."/>
            <person name="Urwin P.E."/>
        </authorList>
    </citation>
    <scope>NUCLEOTIDE SEQUENCE [LARGE SCALE GENOMIC DNA]</scope>
    <source>
        <strain evidence="1">Lindley</strain>
    </source>
</reference>
<proteinExistence type="predicted"/>
<name>A0A183BRG6_GLOPA</name>
<sequence>MGERIGDEIADKVFGADTEEKKVFATDSATDCLDNCKCGFHNGWGNCIPTDGSAGDKCCTTGYKWKCCQVQKEFIEGVPKDLEKLGRLCFETLPVCSATFCESEKNYYAVDKSHPVIGGGTKPSECGAEFIQAIRGDFFQASRGVQVVEDDECQQTMKAKCDCGWGNCFPREGRVGSKCCLANYDLVCCKGSGGNTTTAEAFKVLMMLVILILLRVL</sequence>
<keyword evidence="1" id="KW-1185">Reference proteome</keyword>
<dbReference type="WBParaSite" id="GPLIN_000320200">
    <property type="protein sequence ID" value="GPLIN_000320200"/>
    <property type="gene ID" value="GPLIN_000320200"/>
</dbReference>